<organism evidence="1 2">
    <name type="scientific">Sphingomonas aurantiaca</name>
    <dbReference type="NCBI Taxonomy" id="185949"/>
    <lineage>
        <taxon>Bacteria</taxon>
        <taxon>Pseudomonadati</taxon>
        <taxon>Pseudomonadota</taxon>
        <taxon>Alphaproteobacteria</taxon>
        <taxon>Sphingomonadales</taxon>
        <taxon>Sphingomonadaceae</taxon>
        <taxon>Sphingomonas</taxon>
    </lineage>
</organism>
<proteinExistence type="predicted"/>
<sequence>MNVASRFLKKSLQHTIQGGSFNPVQRLALL</sequence>
<dbReference type="Proteomes" id="UP000326857">
    <property type="component" value="Unassembled WGS sequence"/>
</dbReference>
<reference evidence="1 2" key="1">
    <citation type="submission" date="2019-09" db="EMBL/GenBank/DDBJ databases">
        <authorList>
            <person name="Dittami M. S."/>
        </authorList>
    </citation>
    <scope>NUCLEOTIDE SEQUENCE [LARGE SCALE GENOMIC DNA]</scope>
    <source>
        <strain evidence="1">SPHINGO391</strain>
    </source>
</reference>
<dbReference type="AlphaFoldDB" id="A0A5E7XV10"/>
<gene>
    <name evidence="1" type="ORF">SPHINGO391_140002</name>
</gene>
<evidence type="ECO:0000313" key="1">
    <source>
        <dbReference type="EMBL" id="VVS97090.1"/>
    </source>
</evidence>
<accession>A0A5E7XV10</accession>
<protein>
    <submittedName>
        <fullName evidence="1">Uncharacterized protein</fullName>
    </submittedName>
</protein>
<dbReference type="EMBL" id="CABVLI010000006">
    <property type="protein sequence ID" value="VVS97090.1"/>
    <property type="molecule type" value="Genomic_DNA"/>
</dbReference>
<evidence type="ECO:0000313" key="2">
    <source>
        <dbReference type="Proteomes" id="UP000326857"/>
    </source>
</evidence>
<name>A0A5E7XV10_9SPHN</name>